<dbReference type="EMBL" id="RBNJ01001531">
    <property type="protein sequence ID" value="RUS33062.1"/>
    <property type="molecule type" value="Genomic_DNA"/>
</dbReference>
<gene>
    <name evidence="2" type="ORF">BC938DRAFT_473250</name>
</gene>
<feature type="signal peptide" evidence="1">
    <location>
        <begin position="1"/>
        <end position="19"/>
    </location>
</feature>
<comment type="caution">
    <text evidence="2">The sequence shown here is derived from an EMBL/GenBank/DDBJ whole genome shotgun (WGS) entry which is preliminary data.</text>
</comment>
<keyword evidence="1" id="KW-0732">Signal</keyword>
<organism evidence="2 3">
    <name type="scientific">Jimgerdemannia flammicorona</name>
    <dbReference type="NCBI Taxonomy" id="994334"/>
    <lineage>
        <taxon>Eukaryota</taxon>
        <taxon>Fungi</taxon>
        <taxon>Fungi incertae sedis</taxon>
        <taxon>Mucoromycota</taxon>
        <taxon>Mucoromycotina</taxon>
        <taxon>Endogonomycetes</taxon>
        <taxon>Endogonales</taxon>
        <taxon>Endogonaceae</taxon>
        <taxon>Jimgerdemannia</taxon>
    </lineage>
</organism>
<dbReference type="AlphaFoldDB" id="A0A433QTE7"/>
<accession>A0A433QTE7</accession>
<evidence type="ECO:0000313" key="2">
    <source>
        <dbReference type="EMBL" id="RUS33062.1"/>
    </source>
</evidence>
<evidence type="ECO:0000256" key="1">
    <source>
        <dbReference type="SAM" id="SignalP"/>
    </source>
</evidence>
<sequence length="68" mass="7606">MTIYWCRLALLVTIAQAPAIPLVKIRRPYCVFQNAVDVVARVHDPLNLLVKNASISTDIKRAEETTGK</sequence>
<keyword evidence="3" id="KW-1185">Reference proteome</keyword>
<dbReference type="Proteomes" id="UP000274822">
    <property type="component" value="Unassembled WGS sequence"/>
</dbReference>
<feature type="chain" id="PRO_5019080285" evidence="1">
    <location>
        <begin position="20"/>
        <end position="68"/>
    </location>
</feature>
<proteinExistence type="predicted"/>
<protein>
    <submittedName>
        <fullName evidence="2">Uncharacterized protein</fullName>
    </submittedName>
</protein>
<evidence type="ECO:0000313" key="3">
    <source>
        <dbReference type="Proteomes" id="UP000274822"/>
    </source>
</evidence>
<reference evidence="2 3" key="1">
    <citation type="journal article" date="2018" name="New Phytol.">
        <title>Phylogenomics of Endogonaceae and evolution of mycorrhizas within Mucoromycota.</title>
        <authorList>
            <person name="Chang Y."/>
            <person name="Desiro A."/>
            <person name="Na H."/>
            <person name="Sandor L."/>
            <person name="Lipzen A."/>
            <person name="Clum A."/>
            <person name="Barry K."/>
            <person name="Grigoriev I.V."/>
            <person name="Martin F.M."/>
            <person name="Stajich J.E."/>
            <person name="Smith M.E."/>
            <person name="Bonito G."/>
            <person name="Spatafora J.W."/>
        </authorList>
    </citation>
    <scope>NUCLEOTIDE SEQUENCE [LARGE SCALE GENOMIC DNA]</scope>
    <source>
        <strain evidence="2 3">AD002</strain>
    </source>
</reference>
<name>A0A433QTE7_9FUNG</name>